<feature type="non-terminal residue" evidence="1">
    <location>
        <position position="1"/>
    </location>
</feature>
<protein>
    <submittedName>
        <fullName evidence="1">Uncharacterized protein</fullName>
    </submittedName>
</protein>
<accession>A0A0K2TX43</accession>
<proteinExistence type="predicted"/>
<dbReference type="EMBL" id="HACA01013039">
    <property type="protein sequence ID" value="CDW30400.1"/>
    <property type="molecule type" value="Transcribed_RNA"/>
</dbReference>
<sequence length="80" mass="9363">IDVFLNPSFESTFCCPTLYIIIISSYGFFSKSTVMFYEHHQQTVATDRSKVNKNITSTRRSLNFRVMLNNKSFIKIPFIK</sequence>
<evidence type="ECO:0000313" key="1">
    <source>
        <dbReference type="EMBL" id="CDW30400.1"/>
    </source>
</evidence>
<organism evidence="1">
    <name type="scientific">Lepeophtheirus salmonis</name>
    <name type="common">Salmon louse</name>
    <name type="synonym">Caligus salmonis</name>
    <dbReference type="NCBI Taxonomy" id="72036"/>
    <lineage>
        <taxon>Eukaryota</taxon>
        <taxon>Metazoa</taxon>
        <taxon>Ecdysozoa</taxon>
        <taxon>Arthropoda</taxon>
        <taxon>Crustacea</taxon>
        <taxon>Multicrustacea</taxon>
        <taxon>Hexanauplia</taxon>
        <taxon>Copepoda</taxon>
        <taxon>Siphonostomatoida</taxon>
        <taxon>Caligidae</taxon>
        <taxon>Lepeophtheirus</taxon>
    </lineage>
</organism>
<name>A0A0K2TX43_LEPSM</name>
<reference evidence="1" key="1">
    <citation type="submission" date="2014-05" db="EMBL/GenBank/DDBJ databases">
        <authorList>
            <person name="Chronopoulou M."/>
        </authorList>
    </citation>
    <scope>NUCLEOTIDE SEQUENCE</scope>
    <source>
        <tissue evidence="1">Whole organism</tissue>
    </source>
</reference>
<dbReference type="AlphaFoldDB" id="A0A0K2TX43"/>